<dbReference type="EMBL" id="LNIX01000066">
    <property type="protein sequence ID" value="OXA37024.1"/>
    <property type="molecule type" value="Genomic_DNA"/>
</dbReference>
<dbReference type="AlphaFoldDB" id="A0A226CWN8"/>
<feature type="compositionally biased region" description="Polar residues" evidence="1">
    <location>
        <begin position="722"/>
        <end position="731"/>
    </location>
</feature>
<feature type="compositionally biased region" description="Polar residues" evidence="1">
    <location>
        <begin position="246"/>
        <end position="256"/>
    </location>
</feature>
<feature type="region of interest" description="Disordered" evidence="1">
    <location>
        <begin position="206"/>
        <end position="461"/>
    </location>
</feature>
<name>A0A226CWN8_FOLCA</name>
<feature type="compositionally biased region" description="Polar residues" evidence="1">
    <location>
        <begin position="815"/>
        <end position="829"/>
    </location>
</feature>
<dbReference type="OMA" id="TPLMPMH"/>
<feature type="region of interest" description="Disordered" evidence="1">
    <location>
        <begin position="902"/>
        <end position="1037"/>
    </location>
</feature>
<feature type="compositionally biased region" description="Polar residues" evidence="1">
    <location>
        <begin position="939"/>
        <end position="951"/>
    </location>
</feature>
<feature type="compositionally biased region" description="Polar residues" evidence="1">
    <location>
        <begin position="434"/>
        <end position="446"/>
    </location>
</feature>
<protein>
    <submittedName>
        <fullName evidence="2">Uncharacterized protein</fullName>
    </submittedName>
</protein>
<evidence type="ECO:0000313" key="2">
    <source>
        <dbReference type="EMBL" id="OXA37024.1"/>
    </source>
</evidence>
<evidence type="ECO:0000256" key="1">
    <source>
        <dbReference type="SAM" id="MobiDB-lite"/>
    </source>
</evidence>
<feature type="region of interest" description="Disordered" evidence="1">
    <location>
        <begin position="81"/>
        <end position="115"/>
    </location>
</feature>
<feature type="compositionally biased region" description="Low complexity" evidence="1">
    <location>
        <begin position="257"/>
        <end position="269"/>
    </location>
</feature>
<feature type="compositionally biased region" description="Polar residues" evidence="1">
    <location>
        <begin position="670"/>
        <end position="682"/>
    </location>
</feature>
<feature type="compositionally biased region" description="Low complexity" evidence="1">
    <location>
        <begin position="763"/>
        <end position="775"/>
    </location>
</feature>
<feature type="compositionally biased region" description="Low complexity" evidence="1">
    <location>
        <begin position="830"/>
        <end position="842"/>
    </location>
</feature>
<feature type="region of interest" description="Disordered" evidence="1">
    <location>
        <begin position="652"/>
        <end position="852"/>
    </location>
</feature>
<feature type="compositionally biased region" description="Low complexity" evidence="1">
    <location>
        <begin position="1007"/>
        <end position="1019"/>
    </location>
</feature>
<feature type="compositionally biased region" description="Basic and acidic residues" evidence="1">
    <location>
        <begin position="979"/>
        <end position="991"/>
    </location>
</feature>
<feature type="compositionally biased region" description="Polar residues" evidence="1">
    <location>
        <begin position="748"/>
        <end position="762"/>
    </location>
</feature>
<feature type="compositionally biased region" description="Low complexity" evidence="1">
    <location>
        <begin position="902"/>
        <end position="914"/>
    </location>
</feature>
<accession>A0A226CWN8</accession>
<feature type="compositionally biased region" description="Polar residues" evidence="1">
    <location>
        <begin position="789"/>
        <end position="798"/>
    </location>
</feature>
<feature type="compositionally biased region" description="Polar residues" evidence="1">
    <location>
        <begin position="329"/>
        <end position="341"/>
    </location>
</feature>
<feature type="compositionally biased region" description="Basic and acidic residues" evidence="1">
    <location>
        <begin position="369"/>
        <end position="381"/>
    </location>
</feature>
<keyword evidence="3" id="KW-1185">Reference proteome</keyword>
<feature type="compositionally biased region" description="Polar residues" evidence="1">
    <location>
        <begin position="382"/>
        <end position="396"/>
    </location>
</feature>
<feature type="compositionally biased region" description="Polar residues" evidence="1">
    <location>
        <begin position="217"/>
        <end position="226"/>
    </location>
</feature>
<proteinExistence type="predicted"/>
<gene>
    <name evidence="2" type="ORF">Fcan01_28190</name>
</gene>
<organism evidence="2 3">
    <name type="scientific">Folsomia candida</name>
    <name type="common">Springtail</name>
    <dbReference type="NCBI Taxonomy" id="158441"/>
    <lineage>
        <taxon>Eukaryota</taxon>
        <taxon>Metazoa</taxon>
        <taxon>Ecdysozoa</taxon>
        <taxon>Arthropoda</taxon>
        <taxon>Hexapoda</taxon>
        <taxon>Collembola</taxon>
        <taxon>Entomobryomorpha</taxon>
        <taxon>Isotomoidea</taxon>
        <taxon>Isotomidae</taxon>
        <taxon>Proisotominae</taxon>
        <taxon>Folsomia</taxon>
    </lineage>
</organism>
<feature type="compositionally biased region" description="Basic and acidic residues" evidence="1">
    <location>
        <begin position="96"/>
        <end position="108"/>
    </location>
</feature>
<feature type="compositionally biased region" description="Low complexity" evidence="1">
    <location>
        <begin position="286"/>
        <end position="304"/>
    </location>
</feature>
<sequence length="1037" mass="110507">MPIASHIYPVPPCHEHSMRQPLPPHQNHLRHLQRRGFTWASSSFETTHDGWPGHPSTISIHEGSVHIMPLLKHTPLTGNASSGLPLADTTGKTHAPKHDNFTHADAHASSHSPGSTVSRAFNANNHSLHTKSFTTPAEEEASHGPVAVSKQHTRTRRAKLMHQSMTISLTLMPMHLHIHPVPPCTSIQCDNHSLHTKIILRHPAEEEASHGPVAVSKQHTTDTTGKTHAPKHDNFTPLMPMHLHSPGSTVSRAFNATTTPSTPKSFTTPAEQEASHGPVAVSKQHTTAFNATTTPSTPKSFTTPAEEEASHGPVAVSKQHTTGEPGHPSTISIHEGSSSHHATLKHTPLTGNASSGLPLADTTGKTHAPKHDNFTHADAHASSHSPGSTVSRAFNATTTPSTPKSFTTPAEEEASHGPVAVSKQHTTGEPGHPSTISIHEGSSSHHATLKHTPLTGNASSGLPLADTTGKLMHQSMTISLTLMPMHLHIHPVPPCHEHSMRQPLPPHQIIYDTCRGRGFTWASSSFETTHDGHDGQTHAPKHDNFTPLMPMHLHIHPVPRVTSIQCDNHSLHTKIIYDTCRGRGFTWASSSFETTQTDTTGKTHAPKHDNFTHADAHASSHSPVPRVTSIQCDNHSLHTKIIYDTCRGEASHGPVAVSKQHTTGEPGHPSTISIHEGSSSHHATLKHTPLTAFNATTTPSTPKSFTTPAEEEASHGPVAVSKQHTTDTTGKTHAPKHDNFTHADAHASSHSPGSTVSRAFNATTTPSTPKSFTTPAEEEASHGPVAVSKQHTTDTTGKTHAPKHDNFTHADAHASSHSPGSTVSRAFNATTTPSTPKSFTTPAEEEASHGPVAVSKQHTTVVCHLQTRRAKLMHQSMTISLTLMPMHLHIHPVPPCQSIHATTTPSTPKSFTTPAEQEASHGPVAVSKQHTTGEPGHPSTISIHEGSSSHHATLKHTPLTGNASSGLPLADTTGKTHAPKHDNFTHADAHASSHSPGSTVSRAFNATTTPSTPKSFTTPAEEEASHGPVAVSKQHDG</sequence>
<feature type="compositionally biased region" description="Polar residues" evidence="1">
    <location>
        <begin position="992"/>
        <end position="1006"/>
    </location>
</feature>
<dbReference type="Proteomes" id="UP000198287">
    <property type="component" value="Unassembled WGS sequence"/>
</dbReference>
<feature type="compositionally biased region" description="Low complexity" evidence="1">
    <location>
        <begin position="397"/>
        <end position="409"/>
    </location>
</feature>
<feature type="compositionally biased region" description="Low complexity" evidence="1">
    <location>
        <begin position="696"/>
        <end position="708"/>
    </location>
</feature>
<comment type="caution">
    <text evidence="2">The sequence shown here is derived from an EMBL/GenBank/DDBJ whole genome shotgun (WGS) entry which is preliminary data.</text>
</comment>
<evidence type="ECO:0000313" key="3">
    <source>
        <dbReference type="Proteomes" id="UP000198287"/>
    </source>
</evidence>
<feature type="compositionally biased region" description="Basic and acidic residues" evidence="1">
    <location>
        <begin position="802"/>
        <end position="814"/>
    </location>
</feature>
<feature type="region of interest" description="Disordered" evidence="1">
    <location>
        <begin position="134"/>
        <end position="155"/>
    </location>
</feature>
<reference evidence="2 3" key="1">
    <citation type="submission" date="2015-12" db="EMBL/GenBank/DDBJ databases">
        <title>The genome of Folsomia candida.</title>
        <authorList>
            <person name="Faddeeva A."/>
            <person name="Derks M.F."/>
            <person name="Anvar Y."/>
            <person name="Smit S."/>
            <person name="Van Straalen N."/>
            <person name="Roelofs D."/>
        </authorList>
    </citation>
    <scope>NUCLEOTIDE SEQUENCE [LARGE SCALE GENOMIC DNA]</scope>
    <source>
        <strain evidence="2 3">VU population</strain>
        <tissue evidence="2">Whole body</tissue>
    </source>
</reference>
<feature type="compositionally biased region" description="Basic and acidic residues" evidence="1">
    <location>
        <begin position="735"/>
        <end position="747"/>
    </location>
</feature>